<dbReference type="Pfam" id="PF00118">
    <property type="entry name" value="Cpn60_TCP1"/>
    <property type="match status" value="1"/>
</dbReference>
<keyword evidence="5 6" id="KW-0413">Isomerase</keyword>
<dbReference type="GO" id="GO:0051082">
    <property type="term" value="F:unfolded protein binding"/>
    <property type="evidence" value="ECO:0007669"/>
    <property type="project" value="UniProtKB-UniRule"/>
</dbReference>
<dbReference type="PANTHER" id="PTHR45633">
    <property type="entry name" value="60 KDA HEAT SHOCK PROTEIN, MITOCHONDRIAL"/>
    <property type="match status" value="1"/>
</dbReference>
<organism evidence="9 10">
    <name type="scientific">Rhinopithecimicrobium faecis</name>
    <dbReference type="NCBI Taxonomy" id="2820698"/>
    <lineage>
        <taxon>Bacteria</taxon>
        <taxon>Pseudomonadati</taxon>
        <taxon>Bacteroidota</taxon>
        <taxon>Sphingobacteriia</taxon>
        <taxon>Sphingobacteriales</taxon>
        <taxon>Sphingobacteriaceae</taxon>
        <taxon>Rhinopithecimicrobium</taxon>
    </lineage>
</organism>
<evidence type="ECO:0000256" key="3">
    <source>
        <dbReference type="ARBA" id="ARBA00022840"/>
    </source>
</evidence>
<evidence type="ECO:0000256" key="4">
    <source>
        <dbReference type="ARBA" id="ARBA00023186"/>
    </source>
</evidence>
<dbReference type="GO" id="GO:0005524">
    <property type="term" value="F:ATP binding"/>
    <property type="evidence" value="ECO:0007669"/>
    <property type="project" value="UniProtKB-UniRule"/>
</dbReference>
<dbReference type="FunFam" id="1.10.560.10:FF:000001">
    <property type="entry name" value="60 kDa chaperonin"/>
    <property type="match status" value="1"/>
</dbReference>
<dbReference type="EMBL" id="JAGKSB010000001">
    <property type="protein sequence ID" value="MBP3942093.1"/>
    <property type="molecule type" value="Genomic_DNA"/>
</dbReference>
<dbReference type="SUPFAM" id="SSF48592">
    <property type="entry name" value="GroEL equatorial domain-like"/>
    <property type="match status" value="1"/>
</dbReference>
<dbReference type="NCBIfam" id="NF009487">
    <property type="entry name" value="PRK12849.1"/>
    <property type="match status" value="1"/>
</dbReference>
<dbReference type="NCBIfam" id="NF009489">
    <property type="entry name" value="PRK12851.1"/>
    <property type="match status" value="1"/>
</dbReference>
<keyword evidence="2 6" id="KW-0547">Nucleotide-binding</keyword>
<evidence type="ECO:0000313" key="9">
    <source>
        <dbReference type="EMBL" id="MBP3942093.1"/>
    </source>
</evidence>
<dbReference type="Gene3D" id="3.30.260.10">
    <property type="entry name" value="TCP-1-like chaperonin intermediate domain"/>
    <property type="match status" value="1"/>
</dbReference>
<reference evidence="9" key="1">
    <citation type="submission" date="2021-03" db="EMBL/GenBank/DDBJ databases">
        <authorList>
            <person name="Lu T."/>
            <person name="Wang Q."/>
            <person name="Han X."/>
        </authorList>
    </citation>
    <scope>NUCLEOTIDE SEQUENCE</scope>
    <source>
        <strain evidence="9">WQ 2009</strain>
    </source>
</reference>
<comment type="caution">
    <text evidence="9">The sequence shown here is derived from an EMBL/GenBank/DDBJ whole genome shotgun (WGS) entry which is preliminary data.</text>
</comment>
<dbReference type="SUPFAM" id="SSF52029">
    <property type="entry name" value="GroEL apical domain-like"/>
    <property type="match status" value="1"/>
</dbReference>
<protein>
    <recommendedName>
        <fullName evidence="6">Chaperonin GroEL</fullName>
        <ecNumber evidence="6">5.6.1.7</ecNumber>
    </recommendedName>
    <alternativeName>
        <fullName evidence="6">60 kDa chaperonin</fullName>
    </alternativeName>
    <alternativeName>
        <fullName evidence="6">Chaperonin-60</fullName>
        <shortName evidence="6">Cpn60</shortName>
    </alternativeName>
</protein>
<dbReference type="Gene3D" id="3.50.7.10">
    <property type="entry name" value="GroEL"/>
    <property type="match status" value="1"/>
</dbReference>
<dbReference type="GO" id="GO:0140662">
    <property type="term" value="F:ATP-dependent protein folding chaperone"/>
    <property type="evidence" value="ECO:0007669"/>
    <property type="project" value="InterPro"/>
</dbReference>
<dbReference type="PROSITE" id="PS00296">
    <property type="entry name" value="CHAPERONINS_CPN60"/>
    <property type="match status" value="1"/>
</dbReference>
<evidence type="ECO:0000256" key="8">
    <source>
        <dbReference type="RuleBase" id="RU000419"/>
    </source>
</evidence>
<gene>
    <name evidence="6 9" type="primary">groL</name>
    <name evidence="6" type="synonym">groEL</name>
    <name evidence="9" type="ORF">J5U18_00690</name>
</gene>
<dbReference type="AlphaFoldDB" id="A0A8T4H6Y2"/>
<dbReference type="GO" id="GO:0042026">
    <property type="term" value="P:protein refolding"/>
    <property type="evidence" value="ECO:0007669"/>
    <property type="project" value="UniProtKB-UniRule"/>
</dbReference>
<feature type="binding site" evidence="6">
    <location>
        <begin position="86"/>
        <end position="90"/>
    </location>
    <ligand>
        <name>ATP</name>
        <dbReference type="ChEBI" id="CHEBI:30616"/>
    </ligand>
</feature>
<dbReference type="Gene3D" id="1.10.560.10">
    <property type="entry name" value="GroEL-like equatorial domain"/>
    <property type="match status" value="1"/>
</dbReference>
<feature type="binding site" evidence="6">
    <location>
        <position position="50"/>
    </location>
    <ligand>
        <name>ATP</name>
        <dbReference type="ChEBI" id="CHEBI:30616"/>
    </ligand>
</feature>
<dbReference type="RefSeq" id="WP_353545574.1">
    <property type="nucleotide sequence ID" value="NZ_JAGKSB010000001.1"/>
</dbReference>
<dbReference type="HAMAP" id="MF_00600">
    <property type="entry name" value="CH60"/>
    <property type="match status" value="1"/>
</dbReference>
<keyword evidence="3 6" id="KW-0067">ATP-binding</keyword>
<proteinExistence type="inferred from homology"/>
<dbReference type="InterPro" id="IPR018370">
    <property type="entry name" value="Chaperonin_Cpn60_CS"/>
</dbReference>
<feature type="binding site" evidence="6">
    <location>
        <position position="495"/>
    </location>
    <ligand>
        <name>ATP</name>
        <dbReference type="ChEBI" id="CHEBI:30616"/>
    </ligand>
</feature>
<comment type="subcellular location">
    <subcellularLocation>
        <location evidence="6">Cytoplasm</location>
    </subcellularLocation>
</comment>
<evidence type="ECO:0000313" key="10">
    <source>
        <dbReference type="Proteomes" id="UP000679691"/>
    </source>
</evidence>
<dbReference type="CDD" id="cd03344">
    <property type="entry name" value="GroEL"/>
    <property type="match status" value="1"/>
</dbReference>
<accession>A0A8T4H6Y2</accession>
<dbReference type="Proteomes" id="UP000679691">
    <property type="component" value="Unassembled WGS sequence"/>
</dbReference>
<keyword evidence="6" id="KW-0963">Cytoplasm</keyword>
<comment type="caution">
    <text evidence="6">Lacks conserved residue(s) required for the propagation of feature annotation.</text>
</comment>
<dbReference type="InterPro" id="IPR001844">
    <property type="entry name" value="Cpn60/GroEL"/>
</dbReference>
<comment type="subunit">
    <text evidence="6 8">Forms a cylinder of 14 subunits composed of two heptameric rings stacked back-to-back. Interacts with the co-chaperonin GroES.</text>
</comment>
<comment type="function">
    <text evidence="6 8">Together with its co-chaperonin GroES, plays an essential role in assisting protein folding. The GroEL-GroES system forms a nano-cage that allows encapsulation of the non-native substrate proteins and provides a physical environment optimized to promote and accelerate protein folding.</text>
</comment>
<evidence type="ECO:0000256" key="7">
    <source>
        <dbReference type="RuleBase" id="RU000418"/>
    </source>
</evidence>
<dbReference type="InterPro" id="IPR027409">
    <property type="entry name" value="GroEL-like_apical_dom_sf"/>
</dbReference>
<dbReference type="NCBIfam" id="NF000592">
    <property type="entry name" value="PRK00013.1"/>
    <property type="match status" value="1"/>
</dbReference>
<dbReference type="GO" id="GO:0016853">
    <property type="term" value="F:isomerase activity"/>
    <property type="evidence" value="ECO:0007669"/>
    <property type="project" value="UniProtKB-KW"/>
</dbReference>
<dbReference type="GO" id="GO:0005737">
    <property type="term" value="C:cytoplasm"/>
    <property type="evidence" value="ECO:0007669"/>
    <property type="project" value="UniProtKB-SubCell"/>
</dbReference>
<dbReference type="InterPro" id="IPR002423">
    <property type="entry name" value="Cpn60/GroEL/TCP-1"/>
</dbReference>
<dbReference type="InterPro" id="IPR027413">
    <property type="entry name" value="GROEL-like_equatorial_sf"/>
</dbReference>
<name>A0A8T4H6Y2_9SPHI</name>
<dbReference type="EC" id="5.6.1.7" evidence="6"/>
<evidence type="ECO:0000256" key="5">
    <source>
        <dbReference type="ARBA" id="ARBA00023235"/>
    </source>
</evidence>
<dbReference type="SUPFAM" id="SSF54849">
    <property type="entry name" value="GroEL-intermediate domain like"/>
    <property type="match status" value="1"/>
</dbReference>
<comment type="similarity">
    <text evidence="1 6 7">Belongs to the chaperonin (HSP60) family.</text>
</comment>
<dbReference type="NCBIfam" id="NF009488">
    <property type="entry name" value="PRK12850.1"/>
    <property type="match status" value="1"/>
</dbReference>
<dbReference type="PRINTS" id="PR00298">
    <property type="entry name" value="CHAPERONIN60"/>
</dbReference>
<feature type="binding site" evidence="6">
    <location>
        <position position="415"/>
    </location>
    <ligand>
        <name>ATP</name>
        <dbReference type="ChEBI" id="CHEBI:30616"/>
    </ligand>
</feature>
<evidence type="ECO:0000256" key="6">
    <source>
        <dbReference type="HAMAP-Rule" id="MF_00600"/>
    </source>
</evidence>
<dbReference type="InterPro" id="IPR027410">
    <property type="entry name" value="TCP-1-like_intermed_sf"/>
</dbReference>
<evidence type="ECO:0000256" key="1">
    <source>
        <dbReference type="ARBA" id="ARBA00006607"/>
    </source>
</evidence>
<keyword evidence="4 6" id="KW-0143">Chaperone</keyword>
<dbReference type="FunFam" id="3.50.7.10:FF:000001">
    <property type="entry name" value="60 kDa chaperonin"/>
    <property type="match status" value="1"/>
</dbReference>
<dbReference type="NCBIfam" id="TIGR02348">
    <property type="entry name" value="GroEL"/>
    <property type="match status" value="1"/>
</dbReference>
<sequence length="544" mass="57533">MAKIVRYNVEARDALKKGVDTLANAVKVTLGPKGRNVIIEKKFGSPVITKDGVSVAKEIELKDSLENMGAQMVKEVASRTADQAGDGTTTATVLAQAIVAPGIKSVAAGANPMDLKRGIDKAVAAVVSNLKEQSQTVGEDNNKIKQVATISANNDEVIGSLIAEAMKKVGKDGVITVEEAKGTETEVKTVEGMQFDRGYLSPYFVTNSEKMEAELENPYILIYDKKISNMKELLPILEKQVQTGKPLVIIAEDLDGEALATLVVNKIRGSLKVAAVKAPGFGDRRKAMLEDIAILTGGTVISEERGGKLENAELSDLGQAEKVVVDKDNTTIINGAGVAEDIKNRVGQIKSQIETTTSDYDREKLQERLAKLAGGVAVLYVGATTEVEMKEKKDRVDDALHATRAAVEEGIVAGGGVAFIRATEALKGLKGANEDETIGIEIIKRAIEEPLRQICNNAGIEGAVIVQKVKEGTGDFGYNARTDVFENLIAAGVIDPTKVSRVALENAASIASMLLTTECVLADEQDDNAGAGAPPMGGGMGGMM</sequence>
<evidence type="ECO:0000256" key="2">
    <source>
        <dbReference type="ARBA" id="ARBA00022741"/>
    </source>
</evidence>
<feature type="binding site" evidence="6">
    <location>
        <begin position="29"/>
        <end position="32"/>
    </location>
    <ligand>
        <name>ATP</name>
        <dbReference type="ChEBI" id="CHEBI:30616"/>
    </ligand>
</feature>
<keyword evidence="10" id="KW-1185">Reference proteome</keyword>